<reference evidence="3" key="1">
    <citation type="submission" date="2022-10" db="EMBL/GenBank/DDBJ databases">
        <title>Genome assembly of Pristionchus species.</title>
        <authorList>
            <person name="Yoshida K."/>
            <person name="Sommer R.J."/>
        </authorList>
    </citation>
    <scope>NUCLEOTIDE SEQUENCE [LARGE SCALE GENOMIC DNA]</scope>
    <source>
        <strain evidence="3">RS5460</strain>
    </source>
</reference>
<dbReference type="PANTHER" id="PTHR31128:SF6">
    <property type="entry name" value="SH2 DOMAIN-CONTAINING PROTEIN"/>
    <property type="match status" value="1"/>
</dbReference>
<evidence type="ECO:0000313" key="2">
    <source>
        <dbReference type="EMBL" id="GMR48797.1"/>
    </source>
</evidence>
<comment type="caution">
    <text evidence="2">The sequence shown here is derived from an EMBL/GenBank/DDBJ whole genome shotgun (WGS) entry which is preliminary data.</text>
</comment>
<accession>A0AAN5CQP3</accession>
<sequence length="146" mass="17014">AEELRRYQELFQQDKKKSQRPTTSGEIATRGERNEADRHYIGVRSRRSVDKKLTSGQFFLYHEKPSEAEIPINIELKIAHMTSTKKIFHFPILQFKSEDESYYAVTQTENDVKMFPSIASLVQYYLIFSHVDPGTEFKSESASKDD</sequence>
<name>A0AAN5CQP3_9BILA</name>
<evidence type="ECO:0000313" key="3">
    <source>
        <dbReference type="Proteomes" id="UP001328107"/>
    </source>
</evidence>
<evidence type="ECO:0000256" key="1">
    <source>
        <dbReference type="SAM" id="MobiDB-lite"/>
    </source>
</evidence>
<dbReference type="Proteomes" id="UP001328107">
    <property type="component" value="Unassembled WGS sequence"/>
</dbReference>
<evidence type="ECO:0008006" key="4">
    <source>
        <dbReference type="Google" id="ProtNLM"/>
    </source>
</evidence>
<dbReference type="EMBL" id="BTRK01000004">
    <property type="protein sequence ID" value="GMR48797.1"/>
    <property type="molecule type" value="Genomic_DNA"/>
</dbReference>
<protein>
    <recommendedName>
        <fullName evidence="4">SH2 domain-containing protein</fullName>
    </recommendedName>
</protein>
<gene>
    <name evidence="2" type="ORF">PMAYCL1PPCAC_18992</name>
</gene>
<dbReference type="SUPFAM" id="SSF55550">
    <property type="entry name" value="SH2 domain"/>
    <property type="match status" value="1"/>
</dbReference>
<dbReference type="AlphaFoldDB" id="A0AAN5CQP3"/>
<dbReference type="InterPro" id="IPR036860">
    <property type="entry name" value="SH2_dom_sf"/>
</dbReference>
<feature type="region of interest" description="Disordered" evidence="1">
    <location>
        <begin position="1"/>
        <end position="41"/>
    </location>
</feature>
<feature type="compositionally biased region" description="Basic and acidic residues" evidence="1">
    <location>
        <begin position="1"/>
        <end position="16"/>
    </location>
</feature>
<keyword evidence="3" id="KW-1185">Reference proteome</keyword>
<feature type="compositionally biased region" description="Basic and acidic residues" evidence="1">
    <location>
        <begin position="29"/>
        <end position="40"/>
    </location>
</feature>
<dbReference type="PANTHER" id="PTHR31128">
    <property type="entry name" value="PROTEIN CBR-CLEC-135-RELATED"/>
    <property type="match status" value="1"/>
</dbReference>
<proteinExistence type="predicted"/>
<organism evidence="2 3">
    <name type="scientific">Pristionchus mayeri</name>
    <dbReference type="NCBI Taxonomy" id="1317129"/>
    <lineage>
        <taxon>Eukaryota</taxon>
        <taxon>Metazoa</taxon>
        <taxon>Ecdysozoa</taxon>
        <taxon>Nematoda</taxon>
        <taxon>Chromadorea</taxon>
        <taxon>Rhabditida</taxon>
        <taxon>Rhabditina</taxon>
        <taxon>Diplogasteromorpha</taxon>
        <taxon>Diplogasteroidea</taxon>
        <taxon>Neodiplogasteridae</taxon>
        <taxon>Pristionchus</taxon>
    </lineage>
</organism>
<feature type="non-terminal residue" evidence="2">
    <location>
        <position position="1"/>
    </location>
</feature>